<reference evidence="2 3" key="1">
    <citation type="journal article" date="2021" name="Comput. Struct. Biotechnol. J.">
        <title>De novo genome assembly of the potent medicinal plant Rehmannia glutinosa using nanopore technology.</title>
        <authorList>
            <person name="Ma L."/>
            <person name="Dong C."/>
            <person name="Song C."/>
            <person name="Wang X."/>
            <person name="Zheng X."/>
            <person name="Niu Y."/>
            <person name="Chen S."/>
            <person name="Feng W."/>
        </authorList>
    </citation>
    <scope>NUCLEOTIDE SEQUENCE [LARGE SCALE GENOMIC DNA]</scope>
    <source>
        <strain evidence="2">DH-2019</strain>
    </source>
</reference>
<dbReference type="InterPro" id="IPR053342">
    <property type="entry name" value="Exosome_cofactor/PTGS_suppr"/>
</dbReference>
<evidence type="ECO:0000313" key="3">
    <source>
        <dbReference type="Proteomes" id="UP001318860"/>
    </source>
</evidence>
<proteinExistence type="predicted"/>
<dbReference type="EMBL" id="JABTTQ020001138">
    <property type="protein sequence ID" value="KAK6134741.1"/>
    <property type="molecule type" value="Genomic_DNA"/>
</dbReference>
<accession>A0ABR0VKP7</accession>
<dbReference type="Proteomes" id="UP001318860">
    <property type="component" value="Unassembled WGS sequence"/>
</dbReference>
<feature type="compositionally biased region" description="Basic residues" evidence="1">
    <location>
        <begin position="7"/>
        <end position="23"/>
    </location>
</feature>
<sequence>MDVKALAKSKRAHSNHHSKKHNPHQASKAISIASDSKKPTGKQAKGKPPQSHVSKPLPSNWERYDENLDLISEEAQPSSSQPTEFVVPKSKGADYAHIISEAKDQSRANYSSDVFPLFDDVINDFTQDFGPMLLAAKGQNILSWIADDDFDFEDKPSTSVEAPFLSLNLNALAEQLAKAKLSDRCFIEPDLLPLELLDDELQACDEDKHDPQTRTSAAETDSRASSLSYNQEFSKNVQQYREPASSSVTVARNIPVQTSEEGLKPLNQSKDEIFQSQETDRSISAKSISERIINSTARNSSMFQASNAEAELDMLLSSFNQTSVLESPSVSSSSIEIPSIGAVPSEIVKNGTRMMKSAIIDDDIDNLLEETSVLTKIEDMRLSNEVKASADVISSTLNPSSKSKLLDDFDSWLDTI</sequence>
<comment type="caution">
    <text evidence="2">The sequence shown here is derived from an EMBL/GenBank/DDBJ whole genome shotgun (WGS) entry which is preliminary data.</text>
</comment>
<evidence type="ECO:0000313" key="2">
    <source>
        <dbReference type="EMBL" id="KAK6134741.1"/>
    </source>
</evidence>
<feature type="compositionally biased region" description="Polar residues" evidence="1">
    <location>
        <begin position="213"/>
        <end position="228"/>
    </location>
</feature>
<dbReference type="PANTHER" id="PTHR37260:SF2">
    <property type="entry name" value="PROTEIN ECERIFERUM 16"/>
    <property type="match status" value="1"/>
</dbReference>
<protein>
    <submittedName>
        <fullName evidence="2">Uncharacterized protein</fullName>
    </submittedName>
</protein>
<feature type="region of interest" description="Disordered" evidence="1">
    <location>
        <begin position="1"/>
        <end position="61"/>
    </location>
</feature>
<gene>
    <name evidence="2" type="ORF">DH2020_031517</name>
</gene>
<name>A0ABR0VKP7_REHGL</name>
<keyword evidence="3" id="KW-1185">Reference proteome</keyword>
<dbReference type="PANTHER" id="PTHR37260">
    <property type="entry name" value="PHOSPHORELAY PROTEIN"/>
    <property type="match status" value="1"/>
</dbReference>
<evidence type="ECO:0000256" key="1">
    <source>
        <dbReference type="SAM" id="MobiDB-lite"/>
    </source>
</evidence>
<feature type="region of interest" description="Disordered" evidence="1">
    <location>
        <begin position="207"/>
        <end position="228"/>
    </location>
</feature>
<organism evidence="2 3">
    <name type="scientific">Rehmannia glutinosa</name>
    <name type="common">Chinese foxglove</name>
    <dbReference type="NCBI Taxonomy" id="99300"/>
    <lineage>
        <taxon>Eukaryota</taxon>
        <taxon>Viridiplantae</taxon>
        <taxon>Streptophyta</taxon>
        <taxon>Embryophyta</taxon>
        <taxon>Tracheophyta</taxon>
        <taxon>Spermatophyta</taxon>
        <taxon>Magnoliopsida</taxon>
        <taxon>eudicotyledons</taxon>
        <taxon>Gunneridae</taxon>
        <taxon>Pentapetalae</taxon>
        <taxon>asterids</taxon>
        <taxon>lamiids</taxon>
        <taxon>Lamiales</taxon>
        <taxon>Orobanchaceae</taxon>
        <taxon>Rehmannieae</taxon>
        <taxon>Rehmannia</taxon>
    </lineage>
</organism>